<dbReference type="GO" id="GO:0042148">
    <property type="term" value="P:DNA strand invasion"/>
    <property type="evidence" value="ECO:0007669"/>
    <property type="project" value="TreeGrafter"/>
</dbReference>
<keyword evidence="12" id="KW-1185">Reference proteome</keyword>
<dbReference type="PROSITE" id="PS50162">
    <property type="entry name" value="RECA_2"/>
    <property type="match status" value="1"/>
</dbReference>
<evidence type="ECO:0000313" key="12">
    <source>
        <dbReference type="Proteomes" id="UP000606786"/>
    </source>
</evidence>
<dbReference type="PANTHER" id="PTHR46457:SF1">
    <property type="entry name" value="DNA REPAIR PROTEIN RAD51 HOMOLOG 4"/>
    <property type="match status" value="1"/>
</dbReference>
<organism evidence="11 12">
    <name type="scientific">Ceratitis capitata</name>
    <name type="common">Mediterranean fruit fly</name>
    <name type="synonym">Tephritis capitata</name>
    <dbReference type="NCBI Taxonomy" id="7213"/>
    <lineage>
        <taxon>Eukaryota</taxon>
        <taxon>Metazoa</taxon>
        <taxon>Ecdysozoa</taxon>
        <taxon>Arthropoda</taxon>
        <taxon>Hexapoda</taxon>
        <taxon>Insecta</taxon>
        <taxon>Pterygota</taxon>
        <taxon>Neoptera</taxon>
        <taxon>Endopterygota</taxon>
        <taxon>Diptera</taxon>
        <taxon>Brachycera</taxon>
        <taxon>Muscomorpha</taxon>
        <taxon>Tephritoidea</taxon>
        <taxon>Tephritidae</taxon>
        <taxon>Ceratitis</taxon>
        <taxon>Ceratitis</taxon>
    </lineage>
</organism>
<keyword evidence="3" id="KW-0547">Nucleotide-binding</keyword>
<dbReference type="Pfam" id="PF08423">
    <property type="entry name" value="Rad51"/>
    <property type="match status" value="1"/>
</dbReference>
<evidence type="ECO:0000256" key="2">
    <source>
        <dbReference type="ARBA" id="ARBA00007095"/>
    </source>
</evidence>
<dbReference type="GO" id="GO:0005524">
    <property type="term" value="F:ATP binding"/>
    <property type="evidence" value="ECO:0007669"/>
    <property type="project" value="UniProtKB-KW"/>
</dbReference>
<dbReference type="InterPro" id="IPR020588">
    <property type="entry name" value="RecA_ATP-bd"/>
</dbReference>
<evidence type="ECO:0000256" key="4">
    <source>
        <dbReference type="ARBA" id="ARBA00022763"/>
    </source>
</evidence>
<dbReference type="InterPro" id="IPR013632">
    <property type="entry name" value="Rad51_C"/>
</dbReference>
<dbReference type="SUPFAM" id="SSF52540">
    <property type="entry name" value="P-loop containing nucleoside triphosphate hydrolases"/>
    <property type="match status" value="1"/>
</dbReference>
<sequence>MTDLRQFDGLGLSTYLMRKLQRKGILTRYELLMTSNEELINLTSLPEATILEIKQKLGEDYFPRQQSLVANRLTHRKLYTTGIENLDSLLARTPLKAGSVWEICGKSGAGKTQLCHTIAVNFVSQSHGTLLYIDTKCDFSGTRIMEILRCRNVPNDECGHLMQNILVERIDKAEDICPILEKVAAQPKADNESDGINIKMIIIDALPAIFFTLRTETDRLKGKFLLTQLNNLIYMLAKEHQIAIIYVNLLVNIEEEQQLAEDVDIPDCTELYKARTVSPNSTCGANMRPALGEYWYRAPHLRLSMEQHVDFTSMSGERTVKILRSCYSAAGGNCNIHITPAGVY</sequence>
<keyword evidence="4" id="KW-0227">DNA damage</keyword>
<accession>A0A811VEC6</accession>
<evidence type="ECO:0000313" key="11">
    <source>
        <dbReference type="EMBL" id="CAD7013597.1"/>
    </source>
</evidence>
<gene>
    <name evidence="11" type="ORF">CCAP1982_LOCUS21651</name>
</gene>
<evidence type="ECO:0000256" key="8">
    <source>
        <dbReference type="ARBA" id="ARBA00023204"/>
    </source>
</evidence>
<feature type="domain" description="RecA family profile 1" evidence="10">
    <location>
        <begin position="75"/>
        <end position="250"/>
    </location>
</feature>
<dbReference type="Proteomes" id="UP000606786">
    <property type="component" value="Unassembled WGS sequence"/>
</dbReference>
<evidence type="ECO:0000256" key="6">
    <source>
        <dbReference type="ARBA" id="ARBA00023125"/>
    </source>
</evidence>
<dbReference type="GO" id="GO:0000724">
    <property type="term" value="P:double-strand break repair via homologous recombination"/>
    <property type="evidence" value="ECO:0007669"/>
    <property type="project" value="TreeGrafter"/>
</dbReference>
<dbReference type="OrthoDB" id="336321at2759"/>
<evidence type="ECO:0000259" key="10">
    <source>
        <dbReference type="PROSITE" id="PS50162"/>
    </source>
</evidence>
<evidence type="ECO:0000256" key="7">
    <source>
        <dbReference type="ARBA" id="ARBA00023172"/>
    </source>
</evidence>
<comment type="subcellular location">
    <subcellularLocation>
        <location evidence="1">Nucleus</location>
    </subcellularLocation>
</comment>
<dbReference type="GO" id="GO:0033063">
    <property type="term" value="C:Rad51B-Rad51C-Rad51D-XRCC2 complex"/>
    <property type="evidence" value="ECO:0007669"/>
    <property type="project" value="TreeGrafter"/>
</dbReference>
<dbReference type="SUPFAM" id="SSF47789">
    <property type="entry name" value="C-terminal domain of RNA polymerase alpha subunit"/>
    <property type="match status" value="1"/>
</dbReference>
<dbReference type="GO" id="GO:0000723">
    <property type="term" value="P:telomere maintenance"/>
    <property type="evidence" value="ECO:0007669"/>
    <property type="project" value="TreeGrafter"/>
</dbReference>
<keyword evidence="9" id="KW-0539">Nucleus</keyword>
<proteinExistence type="inferred from homology"/>
<dbReference type="GO" id="GO:0007131">
    <property type="term" value="P:reciprocal meiotic recombination"/>
    <property type="evidence" value="ECO:0007669"/>
    <property type="project" value="TreeGrafter"/>
</dbReference>
<keyword evidence="8" id="KW-0234">DNA repair</keyword>
<dbReference type="PANTHER" id="PTHR46457">
    <property type="entry name" value="DNA REPAIR PROTEIN RAD51 HOMOLOG 4"/>
    <property type="match status" value="1"/>
</dbReference>
<dbReference type="InterPro" id="IPR051988">
    <property type="entry name" value="HRR_RAD51_Paralog"/>
</dbReference>
<dbReference type="Gene3D" id="3.40.50.300">
    <property type="entry name" value="P-loop containing nucleotide triphosphate hydrolases"/>
    <property type="match status" value="1"/>
</dbReference>
<dbReference type="GO" id="GO:0140664">
    <property type="term" value="F:ATP-dependent DNA damage sensor activity"/>
    <property type="evidence" value="ECO:0007669"/>
    <property type="project" value="InterPro"/>
</dbReference>
<dbReference type="InterPro" id="IPR047323">
    <property type="entry name" value="Rad51D_C"/>
</dbReference>
<name>A0A811VEC6_CERCA</name>
<evidence type="ECO:0000256" key="3">
    <source>
        <dbReference type="ARBA" id="ARBA00022741"/>
    </source>
</evidence>
<comment type="caution">
    <text evidence="11">The sequence shown here is derived from an EMBL/GenBank/DDBJ whole genome shotgun (WGS) entry which is preliminary data.</text>
</comment>
<evidence type="ECO:0000256" key="9">
    <source>
        <dbReference type="ARBA" id="ARBA00023242"/>
    </source>
</evidence>
<dbReference type="GO" id="GO:0000400">
    <property type="term" value="F:four-way junction DNA binding"/>
    <property type="evidence" value="ECO:0007669"/>
    <property type="project" value="TreeGrafter"/>
</dbReference>
<dbReference type="CDD" id="cd19489">
    <property type="entry name" value="Rad51D"/>
    <property type="match status" value="1"/>
</dbReference>
<keyword evidence="5" id="KW-0067">ATP-binding</keyword>
<dbReference type="InterPro" id="IPR027417">
    <property type="entry name" value="P-loop_NTPase"/>
</dbReference>
<keyword evidence="7" id="KW-0233">DNA recombination</keyword>
<dbReference type="EMBL" id="CAJHJT010000056">
    <property type="protein sequence ID" value="CAD7013597.1"/>
    <property type="molecule type" value="Genomic_DNA"/>
</dbReference>
<dbReference type="GO" id="GO:0005815">
    <property type="term" value="C:microtubule organizing center"/>
    <property type="evidence" value="ECO:0007669"/>
    <property type="project" value="TreeGrafter"/>
</dbReference>
<reference evidence="11" key="1">
    <citation type="submission" date="2020-11" db="EMBL/GenBank/DDBJ databases">
        <authorList>
            <person name="Whitehead M."/>
        </authorList>
    </citation>
    <scope>NUCLEOTIDE SEQUENCE</scope>
    <source>
        <strain evidence="11">EGII</strain>
    </source>
</reference>
<keyword evidence="6" id="KW-0238">DNA-binding</keyword>
<dbReference type="AlphaFoldDB" id="A0A811VEC6"/>
<dbReference type="GO" id="GO:0003697">
    <property type="term" value="F:single-stranded DNA binding"/>
    <property type="evidence" value="ECO:0007669"/>
    <property type="project" value="TreeGrafter"/>
</dbReference>
<protein>
    <submittedName>
        <fullName evidence="11">(Mediterranean fruit fly) hypothetical protein</fullName>
    </submittedName>
</protein>
<dbReference type="GO" id="GO:0005657">
    <property type="term" value="C:replication fork"/>
    <property type="evidence" value="ECO:0007669"/>
    <property type="project" value="TreeGrafter"/>
</dbReference>
<evidence type="ECO:0000256" key="1">
    <source>
        <dbReference type="ARBA" id="ARBA00004123"/>
    </source>
</evidence>
<evidence type="ECO:0000256" key="5">
    <source>
        <dbReference type="ARBA" id="ARBA00022840"/>
    </source>
</evidence>
<comment type="similarity">
    <text evidence="2">Belongs to the RecA family. RAD51 subfamily.</text>
</comment>